<evidence type="ECO:0000313" key="4">
    <source>
        <dbReference type="Proteomes" id="UP000694001"/>
    </source>
</evidence>
<dbReference type="AlphaFoldDB" id="A0A975U077"/>
<name>A0A975U077_9PROT</name>
<reference evidence="3" key="1">
    <citation type="submission" date="2021-06" db="EMBL/GenBank/DDBJ databases">
        <title>Elioraea tepida, sp. nov., a moderately thermophilic aerobic anoxygenic phototrophic bacterium isolated from an alkaline siliceous hot spring mat community in Yellowstone National Park, WY, USA.</title>
        <authorList>
            <person name="Saini M.K."/>
            <person name="Yoshida S."/>
            <person name="Sebastian A."/>
            <person name="Hirose S."/>
            <person name="Hara E."/>
            <person name="Tamaki H."/>
            <person name="Soulier N.T."/>
            <person name="Albert I."/>
            <person name="Hanada S."/>
            <person name="Bryant D.A."/>
            <person name="Tank M."/>
        </authorList>
    </citation>
    <scope>NUCLEOTIDE SEQUENCE</scope>
    <source>
        <strain evidence="3">MS-P2</strain>
    </source>
</reference>
<accession>A0A975U077</accession>
<dbReference type="RefSeq" id="WP_218284287.1">
    <property type="nucleotide sequence ID" value="NZ_CP076448.1"/>
</dbReference>
<gene>
    <name evidence="3" type="ORF">KO353_08710</name>
</gene>
<dbReference type="EMBL" id="CP076448">
    <property type="protein sequence ID" value="QXM23427.1"/>
    <property type="molecule type" value="Genomic_DNA"/>
</dbReference>
<dbReference type="PROSITE" id="PS51318">
    <property type="entry name" value="TAT"/>
    <property type="match status" value="1"/>
</dbReference>
<feature type="signal peptide" evidence="2">
    <location>
        <begin position="1"/>
        <end position="22"/>
    </location>
</feature>
<feature type="region of interest" description="Disordered" evidence="1">
    <location>
        <begin position="214"/>
        <end position="279"/>
    </location>
</feature>
<protein>
    <recommendedName>
        <fullName evidence="5">Lipoprotein</fullName>
    </recommendedName>
</protein>
<evidence type="ECO:0000256" key="2">
    <source>
        <dbReference type="SAM" id="SignalP"/>
    </source>
</evidence>
<dbReference type="Proteomes" id="UP000694001">
    <property type="component" value="Chromosome"/>
</dbReference>
<proteinExistence type="predicted"/>
<feature type="compositionally biased region" description="Low complexity" evidence="1">
    <location>
        <begin position="225"/>
        <end position="243"/>
    </location>
</feature>
<dbReference type="PROSITE" id="PS51257">
    <property type="entry name" value="PROKAR_LIPOPROTEIN"/>
    <property type="match status" value="1"/>
</dbReference>
<feature type="compositionally biased region" description="Gly residues" evidence="1">
    <location>
        <begin position="261"/>
        <end position="271"/>
    </location>
</feature>
<feature type="compositionally biased region" description="Pro residues" evidence="1">
    <location>
        <begin position="244"/>
        <end position="260"/>
    </location>
</feature>
<sequence length="279" mass="29529">MRIARRPALAAAAASLAALALAGCAGEPPPPPLAPRALDYTWLTPLRLDVARVEIVEGYVPPRLPPHVDHRMAVEPRAALERMARDRVLPWGTEGTATVTITDASMVEERLPRQGGLAGLFGSQPSERYTLTLAVTLDIRGGGALRGGGINGRAEARVQRVRTVNDDVPQAGRDRIWDEMLREAMDDARGMNVEFEFQVRQALRSLLVPEGMPRPNPAAVEVQDLGPPGSSPPAASSAPRELAPAPPRSPDPATPPPGLVPGPGGTPGMGTLGTLPVRR</sequence>
<evidence type="ECO:0000313" key="3">
    <source>
        <dbReference type="EMBL" id="QXM23427.1"/>
    </source>
</evidence>
<organism evidence="3 4">
    <name type="scientific">Elioraea tepida</name>
    <dbReference type="NCBI Taxonomy" id="2843330"/>
    <lineage>
        <taxon>Bacteria</taxon>
        <taxon>Pseudomonadati</taxon>
        <taxon>Pseudomonadota</taxon>
        <taxon>Alphaproteobacteria</taxon>
        <taxon>Acetobacterales</taxon>
        <taxon>Elioraeaceae</taxon>
        <taxon>Elioraea</taxon>
    </lineage>
</organism>
<evidence type="ECO:0008006" key="5">
    <source>
        <dbReference type="Google" id="ProtNLM"/>
    </source>
</evidence>
<evidence type="ECO:0000256" key="1">
    <source>
        <dbReference type="SAM" id="MobiDB-lite"/>
    </source>
</evidence>
<dbReference type="InterPro" id="IPR006311">
    <property type="entry name" value="TAT_signal"/>
</dbReference>
<dbReference type="KEGG" id="elio:KO353_08710"/>
<keyword evidence="4" id="KW-1185">Reference proteome</keyword>
<keyword evidence="2" id="KW-0732">Signal</keyword>
<feature type="chain" id="PRO_5037491869" description="Lipoprotein" evidence="2">
    <location>
        <begin position="23"/>
        <end position="279"/>
    </location>
</feature>